<gene>
    <name evidence="2" type="ORF">C2E21_1522</name>
</gene>
<keyword evidence="3" id="KW-1185">Reference proteome</keyword>
<dbReference type="OrthoDB" id="20621at2759"/>
<dbReference type="PANTHER" id="PTHR37769">
    <property type="entry name" value="OS08G0243900 PROTEIN"/>
    <property type="match status" value="1"/>
</dbReference>
<proteinExistence type="predicted"/>
<name>A0A2P6U0F9_CHLSO</name>
<feature type="region of interest" description="Disordered" evidence="1">
    <location>
        <begin position="188"/>
        <end position="284"/>
    </location>
</feature>
<reference evidence="2 3" key="1">
    <citation type="journal article" date="2018" name="Plant J.">
        <title>Genome sequences of Chlorella sorokiniana UTEX 1602 and Micractinium conductrix SAG 241.80: implications to maltose excretion by a green alga.</title>
        <authorList>
            <person name="Arriola M.B."/>
            <person name="Velmurugan N."/>
            <person name="Zhang Y."/>
            <person name="Plunkett M.H."/>
            <person name="Hondzo H."/>
            <person name="Barney B.M."/>
        </authorList>
    </citation>
    <scope>NUCLEOTIDE SEQUENCE [LARGE SCALE GENOMIC DNA]</scope>
    <source>
        <strain evidence="3">UTEX 1602</strain>
    </source>
</reference>
<dbReference type="STRING" id="3076.A0A2P6U0F9"/>
<feature type="compositionally biased region" description="Basic and acidic residues" evidence="1">
    <location>
        <begin position="191"/>
        <end position="202"/>
    </location>
</feature>
<dbReference type="PANTHER" id="PTHR37769:SF1">
    <property type="entry name" value="OS08G0243900 PROTEIN"/>
    <property type="match status" value="1"/>
</dbReference>
<sequence>MTVAGIRLALVLRAKGGGNLLVQTHGVSGRAAQDATNEVATVIAKFSAAGGKGNIDGTGDNPPGFGAGHLPALAGRYAVTYRLVNAVYAMVVAPPSANVFLCMQLLDAAAKVLVNVSKGVDVTPDKVAKRYTEVYQLLDDLLATGMSTLPPAFMHSSATNERLVALPTSAADAARRLKRFVRGGKASTFAAKKDEEGSDKGGDPTPPPVPETPSSRGDRQPFSPANADPLGAVAFDIPPDALPPPPARAAVARRAPVLAAPQRPTPPPPAFKGAVDEEAGKAPPPEAEGFGAFGEVEMLEAEKAPEAAAAAAEGPEGWAQFGEEGEAAAAAAAPAEQVPAKPAAPALPIITEVDVKDSLQLTEVWRAEVAGGKVVRAGMEGGVRRRLAPYGLAAARFRVLPAPAGVVNACLRVAAMNRDFAEQLGGSSTAAAAGSAAAGGGSTQAAAAAGPADQGAFLAKFTQASVGCCYLQYTLPAVACPPPLLAELLVVPGTDPAKPGSWQGLVVLRYVASPSLPGPLLDVVVDLSVPPEAATLVRTSPSAQWSKEQCQLRWAVPRIAPGAAGELRAVFGGKPGVAAAAATSALSRQAEARLLFSLRPGKSLSGVGFQVAAAEPEAPFMPANVQCFGEMRVRV</sequence>
<evidence type="ECO:0000313" key="2">
    <source>
        <dbReference type="EMBL" id="PRW59780.1"/>
    </source>
</evidence>
<organism evidence="2 3">
    <name type="scientific">Chlorella sorokiniana</name>
    <name type="common">Freshwater green alga</name>
    <dbReference type="NCBI Taxonomy" id="3076"/>
    <lineage>
        <taxon>Eukaryota</taxon>
        <taxon>Viridiplantae</taxon>
        <taxon>Chlorophyta</taxon>
        <taxon>core chlorophytes</taxon>
        <taxon>Trebouxiophyceae</taxon>
        <taxon>Chlorellales</taxon>
        <taxon>Chlorellaceae</taxon>
        <taxon>Chlorella clade</taxon>
        <taxon>Chlorella</taxon>
    </lineage>
</organism>
<comment type="caution">
    <text evidence="2">The sequence shown here is derived from an EMBL/GenBank/DDBJ whole genome shotgun (WGS) entry which is preliminary data.</text>
</comment>
<evidence type="ECO:0000313" key="3">
    <source>
        <dbReference type="Proteomes" id="UP000239899"/>
    </source>
</evidence>
<accession>A0A2P6U0F9</accession>
<dbReference type="AlphaFoldDB" id="A0A2P6U0F9"/>
<dbReference type="EMBL" id="LHPG02000003">
    <property type="protein sequence ID" value="PRW59780.1"/>
    <property type="molecule type" value="Genomic_DNA"/>
</dbReference>
<feature type="compositionally biased region" description="Low complexity" evidence="1">
    <location>
        <begin position="248"/>
        <end position="262"/>
    </location>
</feature>
<protein>
    <submittedName>
        <fullName evidence="2">Muniscin C-terminal mu homology domain-containing</fullName>
    </submittedName>
</protein>
<evidence type="ECO:0000256" key="1">
    <source>
        <dbReference type="SAM" id="MobiDB-lite"/>
    </source>
</evidence>
<dbReference type="Proteomes" id="UP000239899">
    <property type="component" value="Unassembled WGS sequence"/>
</dbReference>